<reference evidence="3 4" key="1">
    <citation type="submission" date="2020-04" db="EMBL/GenBank/DDBJ databases">
        <title>MicrobeNet Type strains.</title>
        <authorList>
            <person name="Nicholson A.C."/>
        </authorList>
    </citation>
    <scope>NUCLEOTIDE SEQUENCE [LARGE SCALE GENOMIC DNA]</scope>
    <source>
        <strain evidence="3 4">ATCC 700355</strain>
    </source>
</reference>
<gene>
    <name evidence="3" type="ORF">HF989_09620</name>
    <name evidence="2" type="ORF">JOF50_002162</name>
</gene>
<protein>
    <submittedName>
        <fullName evidence="3">Uncharacterized protein</fullName>
    </submittedName>
</protein>
<sequence>MLADWTLDQWFVAGLVVVVAIGLLRRSLRTTIALGFVWLLLYWPTMFTGGLIGEAAEKFERDSQMEISSNVPLEPGYLGSSAQ</sequence>
<reference evidence="2 5" key="2">
    <citation type="submission" date="2024-06" db="EMBL/GenBank/DDBJ databases">
        <title>Sequencing the genomes of 1000 actinobacteria strains.</title>
        <authorList>
            <person name="Klenk H.-P."/>
        </authorList>
    </citation>
    <scope>NUCLEOTIDE SEQUENCE [LARGE SCALE GENOMIC DNA]</scope>
    <source>
        <strain evidence="2 5">DSM 44265</strain>
    </source>
</reference>
<evidence type="ECO:0000313" key="5">
    <source>
        <dbReference type="Proteomes" id="UP001549139"/>
    </source>
</evidence>
<accession>A0A7X6LSK7</accession>
<organism evidence="3 4">
    <name type="scientific">Corynebacterium mucifaciens</name>
    <dbReference type="NCBI Taxonomy" id="57171"/>
    <lineage>
        <taxon>Bacteria</taxon>
        <taxon>Bacillati</taxon>
        <taxon>Actinomycetota</taxon>
        <taxon>Actinomycetes</taxon>
        <taxon>Mycobacteriales</taxon>
        <taxon>Corynebacteriaceae</taxon>
        <taxon>Corynebacterium</taxon>
    </lineage>
</organism>
<evidence type="ECO:0000313" key="4">
    <source>
        <dbReference type="Proteomes" id="UP000554284"/>
    </source>
</evidence>
<feature type="transmembrane region" description="Helical" evidence="1">
    <location>
        <begin position="6"/>
        <end position="24"/>
    </location>
</feature>
<dbReference type="RefSeq" id="WP_168686037.1">
    <property type="nucleotide sequence ID" value="NZ_JAAXPF010000013.1"/>
</dbReference>
<evidence type="ECO:0000313" key="3">
    <source>
        <dbReference type="EMBL" id="NKY69613.1"/>
    </source>
</evidence>
<feature type="transmembrane region" description="Helical" evidence="1">
    <location>
        <begin position="31"/>
        <end position="52"/>
    </location>
</feature>
<dbReference type="EMBL" id="JAAXPF010000013">
    <property type="protein sequence ID" value="NKY69613.1"/>
    <property type="molecule type" value="Genomic_DNA"/>
</dbReference>
<keyword evidence="1" id="KW-1133">Transmembrane helix</keyword>
<keyword evidence="5" id="KW-1185">Reference proteome</keyword>
<name>A0A7X6LSK7_9CORY</name>
<keyword evidence="1" id="KW-0812">Transmembrane</keyword>
<dbReference type="Proteomes" id="UP000554284">
    <property type="component" value="Unassembled WGS sequence"/>
</dbReference>
<dbReference type="AlphaFoldDB" id="A0A7X6LSK7"/>
<keyword evidence="1" id="KW-0472">Membrane</keyword>
<comment type="caution">
    <text evidence="3">The sequence shown here is derived from an EMBL/GenBank/DDBJ whole genome shotgun (WGS) entry which is preliminary data.</text>
</comment>
<proteinExistence type="predicted"/>
<evidence type="ECO:0000313" key="2">
    <source>
        <dbReference type="EMBL" id="MET3945299.1"/>
    </source>
</evidence>
<dbReference type="Proteomes" id="UP001549139">
    <property type="component" value="Unassembled WGS sequence"/>
</dbReference>
<evidence type="ECO:0000256" key="1">
    <source>
        <dbReference type="SAM" id="Phobius"/>
    </source>
</evidence>
<dbReference type="EMBL" id="JBEPNZ010000002">
    <property type="protein sequence ID" value="MET3945299.1"/>
    <property type="molecule type" value="Genomic_DNA"/>
</dbReference>